<dbReference type="EMBL" id="BMFC01000002">
    <property type="protein sequence ID" value="GGB96848.1"/>
    <property type="molecule type" value="Genomic_DNA"/>
</dbReference>
<reference evidence="3" key="1">
    <citation type="journal article" date="2019" name="Int. J. Syst. Evol. Microbiol.">
        <title>The Global Catalogue of Microorganisms (GCM) 10K type strain sequencing project: providing services to taxonomists for standard genome sequencing and annotation.</title>
        <authorList>
            <consortium name="The Broad Institute Genomics Platform"/>
            <consortium name="The Broad Institute Genome Sequencing Center for Infectious Disease"/>
            <person name="Wu L."/>
            <person name="Ma J."/>
        </authorList>
    </citation>
    <scope>NUCLEOTIDE SEQUENCE [LARGE SCALE GENOMIC DNA]</scope>
    <source>
        <strain evidence="3">CGMCC 1.12478</strain>
    </source>
</reference>
<evidence type="ECO:0000256" key="1">
    <source>
        <dbReference type="SAM" id="Phobius"/>
    </source>
</evidence>
<organism evidence="2 3">
    <name type="scientific">Marivita lacus</name>
    <dbReference type="NCBI Taxonomy" id="1323742"/>
    <lineage>
        <taxon>Bacteria</taxon>
        <taxon>Pseudomonadati</taxon>
        <taxon>Pseudomonadota</taxon>
        <taxon>Alphaproteobacteria</taxon>
        <taxon>Rhodobacterales</taxon>
        <taxon>Roseobacteraceae</taxon>
        <taxon>Marivita</taxon>
    </lineage>
</organism>
<protein>
    <submittedName>
        <fullName evidence="2">Uncharacterized protein</fullName>
    </submittedName>
</protein>
<name>A0ABQ1KHX7_9RHOB</name>
<proteinExistence type="predicted"/>
<evidence type="ECO:0000313" key="3">
    <source>
        <dbReference type="Proteomes" id="UP000645462"/>
    </source>
</evidence>
<evidence type="ECO:0000313" key="2">
    <source>
        <dbReference type="EMBL" id="GGB96848.1"/>
    </source>
</evidence>
<keyword evidence="1" id="KW-1133">Transmembrane helix</keyword>
<comment type="caution">
    <text evidence="2">The sequence shown here is derived from an EMBL/GenBank/DDBJ whole genome shotgun (WGS) entry which is preliminary data.</text>
</comment>
<keyword evidence="1" id="KW-0812">Transmembrane</keyword>
<keyword evidence="3" id="KW-1185">Reference proteome</keyword>
<dbReference type="Proteomes" id="UP000645462">
    <property type="component" value="Unassembled WGS sequence"/>
</dbReference>
<keyword evidence="1" id="KW-0472">Membrane</keyword>
<feature type="transmembrane region" description="Helical" evidence="1">
    <location>
        <begin position="36"/>
        <end position="60"/>
    </location>
</feature>
<accession>A0ABQ1KHX7</accession>
<gene>
    <name evidence="2" type="ORF">GCM10011363_11860</name>
</gene>
<sequence length="136" mass="14349">MMTGLGFALALAALFSANNPETVQALLVRFGWPLQFVGYAMHGVTALIIGVILFYLANVIRIVKPGVMGRGNAVGLVTGAIAAIAFSQMDERHLQTGLQYAGFDSPADVLTFAQAKTSDFANIDWTSVVAVSSSPK</sequence>